<keyword evidence="5" id="KW-1133">Transmembrane helix</keyword>
<feature type="domain" description="Multidrug resistance protein MdtA-like barrel-sandwich hybrid" evidence="7">
    <location>
        <begin position="78"/>
        <end position="214"/>
    </location>
</feature>
<evidence type="ECO:0000256" key="3">
    <source>
        <dbReference type="ARBA" id="ARBA00022448"/>
    </source>
</evidence>
<evidence type="ECO:0000256" key="4">
    <source>
        <dbReference type="ARBA" id="ARBA00023054"/>
    </source>
</evidence>
<reference evidence="10 11" key="1">
    <citation type="submission" date="2019-03" db="EMBL/GenBank/DDBJ databases">
        <title>Genomic analyses of the natural microbiome of Caenorhabditis elegans.</title>
        <authorList>
            <person name="Samuel B."/>
        </authorList>
    </citation>
    <scope>NUCLEOTIDE SEQUENCE [LARGE SCALE GENOMIC DNA]</scope>
    <source>
        <strain evidence="10 11">BIGb0525</strain>
    </source>
</reference>
<dbReference type="PANTHER" id="PTHR30469:SF37">
    <property type="entry name" value="RAGD PROTEIN"/>
    <property type="match status" value="1"/>
</dbReference>
<evidence type="ECO:0000256" key="1">
    <source>
        <dbReference type="ARBA" id="ARBA00004196"/>
    </source>
</evidence>
<dbReference type="GO" id="GO:0015562">
    <property type="term" value="F:efflux transmembrane transporter activity"/>
    <property type="evidence" value="ECO:0007669"/>
    <property type="project" value="TreeGrafter"/>
</dbReference>
<evidence type="ECO:0000259" key="9">
    <source>
        <dbReference type="Pfam" id="PF25967"/>
    </source>
</evidence>
<evidence type="ECO:0000313" key="11">
    <source>
        <dbReference type="Proteomes" id="UP000295804"/>
    </source>
</evidence>
<comment type="subcellular location">
    <subcellularLocation>
        <location evidence="1">Cell envelope</location>
    </subcellularLocation>
</comment>
<dbReference type="PANTHER" id="PTHR30469">
    <property type="entry name" value="MULTIDRUG RESISTANCE PROTEIN MDTA"/>
    <property type="match status" value="1"/>
</dbReference>
<feature type="transmembrane region" description="Helical" evidence="5">
    <location>
        <begin position="12"/>
        <end position="32"/>
    </location>
</feature>
<comment type="similarity">
    <text evidence="2">Belongs to the membrane fusion protein (MFP) (TC 8.A.1) family.</text>
</comment>
<dbReference type="Gene3D" id="2.40.50.100">
    <property type="match status" value="1"/>
</dbReference>
<accession>A0A4R7VJ92</accession>
<dbReference type="NCBIfam" id="TIGR01730">
    <property type="entry name" value="RND_mfp"/>
    <property type="match status" value="1"/>
</dbReference>
<dbReference type="Pfam" id="PF25967">
    <property type="entry name" value="RND-MFP_C"/>
    <property type="match status" value="1"/>
</dbReference>
<feature type="domain" description="Multidrug resistance protein MdtA-like C-terminal permuted SH3" evidence="9">
    <location>
        <begin position="309"/>
        <end position="362"/>
    </location>
</feature>
<comment type="caution">
    <text evidence="10">The sequence shown here is derived from an EMBL/GenBank/DDBJ whole genome shotgun (WGS) entry which is preliminary data.</text>
</comment>
<organism evidence="10 11">
    <name type="scientific">Pseudomonas helmanticensis</name>
    <dbReference type="NCBI Taxonomy" id="1471381"/>
    <lineage>
        <taxon>Bacteria</taxon>
        <taxon>Pseudomonadati</taxon>
        <taxon>Pseudomonadota</taxon>
        <taxon>Gammaproteobacteria</taxon>
        <taxon>Pseudomonadales</taxon>
        <taxon>Pseudomonadaceae</taxon>
        <taxon>Pseudomonas</taxon>
    </lineage>
</organism>
<keyword evidence="3" id="KW-0813">Transport</keyword>
<dbReference type="Pfam" id="PF25876">
    <property type="entry name" value="HH_MFP_RND"/>
    <property type="match status" value="1"/>
</dbReference>
<evidence type="ECO:0000256" key="2">
    <source>
        <dbReference type="ARBA" id="ARBA00009477"/>
    </source>
</evidence>
<dbReference type="EMBL" id="SOCQ01000004">
    <property type="protein sequence ID" value="TDV49504.1"/>
    <property type="molecule type" value="Genomic_DNA"/>
</dbReference>
<dbReference type="InterPro" id="IPR058627">
    <property type="entry name" value="MdtA-like_C"/>
</dbReference>
<evidence type="ECO:0000259" key="6">
    <source>
        <dbReference type="Pfam" id="PF25876"/>
    </source>
</evidence>
<name>A0A4R7VJ92_9PSED</name>
<dbReference type="InterPro" id="IPR058792">
    <property type="entry name" value="Beta-barrel_RND_2"/>
</dbReference>
<evidence type="ECO:0000259" key="7">
    <source>
        <dbReference type="Pfam" id="PF25917"/>
    </source>
</evidence>
<evidence type="ECO:0000313" key="10">
    <source>
        <dbReference type="EMBL" id="TDV49504.1"/>
    </source>
</evidence>
<evidence type="ECO:0000259" key="8">
    <source>
        <dbReference type="Pfam" id="PF25954"/>
    </source>
</evidence>
<dbReference type="GO" id="GO:1990281">
    <property type="term" value="C:efflux pump complex"/>
    <property type="evidence" value="ECO:0007669"/>
    <property type="project" value="TreeGrafter"/>
</dbReference>
<dbReference type="Proteomes" id="UP000295804">
    <property type="component" value="Unassembled WGS sequence"/>
</dbReference>
<dbReference type="Gene3D" id="2.40.30.170">
    <property type="match status" value="1"/>
</dbReference>
<evidence type="ECO:0000256" key="5">
    <source>
        <dbReference type="SAM" id="Phobius"/>
    </source>
</evidence>
<dbReference type="InterPro" id="IPR058624">
    <property type="entry name" value="MdtA-like_HH"/>
</dbReference>
<gene>
    <name evidence="10" type="ORF">EDF87_104150</name>
</gene>
<keyword evidence="5" id="KW-0472">Membrane</keyword>
<keyword evidence="5" id="KW-0812">Transmembrane</keyword>
<dbReference type="Pfam" id="PF25917">
    <property type="entry name" value="BSH_RND"/>
    <property type="match status" value="1"/>
</dbReference>
<protein>
    <submittedName>
        <fullName evidence="10">RND family efflux transporter MFP subunit</fullName>
    </submittedName>
</protein>
<dbReference type="RefSeq" id="WP_134175407.1">
    <property type="nucleotide sequence ID" value="NZ_SOCQ01000004.1"/>
</dbReference>
<dbReference type="AlphaFoldDB" id="A0A4R7VJ92"/>
<dbReference type="Gene3D" id="2.40.420.20">
    <property type="match status" value="1"/>
</dbReference>
<dbReference type="SUPFAM" id="SSF111369">
    <property type="entry name" value="HlyD-like secretion proteins"/>
    <property type="match status" value="1"/>
</dbReference>
<dbReference type="Gene3D" id="1.10.287.470">
    <property type="entry name" value="Helix hairpin bin"/>
    <property type="match status" value="1"/>
</dbReference>
<keyword evidence="4" id="KW-0175">Coiled coil</keyword>
<feature type="domain" description="CusB-like beta-barrel" evidence="8">
    <location>
        <begin position="231"/>
        <end position="301"/>
    </location>
</feature>
<dbReference type="Pfam" id="PF25954">
    <property type="entry name" value="Beta-barrel_RND_2"/>
    <property type="match status" value="1"/>
</dbReference>
<sequence length="388" mass="41977">MSSEQPLNRKRRVLIGIGGLTLAAVLVAYGMAARAGMERSVVGWTERQALPIVTCVQPEHNVQGDALRLPARLEAWSKAPINARVSGYLKDWKVDIGSQVQAGEVLAEIDSPELDQQLAQTRAHLRQQEATERLALTTAKRWQDLLVTHSVSRQDVDEKVSNAMAAKADLQAARADYQRLQDLAAYKTIRAPFSGTITARNTDIGQLINADAAGTVALFNIADTRRLRLYVPVPQSYASAIAPGLQVQLTVPEHPTQQFSAHLIGDSTAIDPRSGTLLAQFVTDNPDGALLPGDFAEATVKIAANTKSVNIPSSALIFRAQGTQVAVLDETRHVHMRTVHIDLDLGDRLVIDQGLKSTDQVIDNPPDALKENDLVELADAGDSHVPNA</sequence>
<dbReference type="InterPro" id="IPR058625">
    <property type="entry name" value="MdtA-like_BSH"/>
</dbReference>
<dbReference type="InterPro" id="IPR006143">
    <property type="entry name" value="RND_pump_MFP"/>
</dbReference>
<feature type="domain" description="Multidrug resistance protein MdtA-like alpha-helical hairpin" evidence="6">
    <location>
        <begin position="117"/>
        <end position="175"/>
    </location>
</feature>
<proteinExistence type="inferred from homology"/>